<dbReference type="EMBL" id="LAZR01000295">
    <property type="protein sequence ID" value="KKN76459.1"/>
    <property type="molecule type" value="Genomic_DNA"/>
</dbReference>
<organism evidence="1">
    <name type="scientific">marine sediment metagenome</name>
    <dbReference type="NCBI Taxonomy" id="412755"/>
    <lineage>
        <taxon>unclassified sequences</taxon>
        <taxon>metagenomes</taxon>
        <taxon>ecological metagenomes</taxon>
    </lineage>
</organism>
<dbReference type="AlphaFoldDB" id="A0A0F9TBB1"/>
<reference evidence="1" key="1">
    <citation type="journal article" date="2015" name="Nature">
        <title>Complex archaea that bridge the gap between prokaryotes and eukaryotes.</title>
        <authorList>
            <person name="Spang A."/>
            <person name="Saw J.H."/>
            <person name="Jorgensen S.L."/>
            <person name="Zaremba-Niedzwiedzka K."/>
            <person name="Martijn J."/>
            <person name="Lind A.E."/>
            <person name="van Eijk R."/>
            <person name="Schleper C."/>
            <person name="Guy L."/>
            <person name="Ettema T.J."/>
        </authorList>
    </citation>
    <scope>NUCLEOTIDE SEQUENCE</scope>
</reference>
<proteinExistence type="predicted"/>
<sequence length="124" mass="14437">MVELVVSGRMNEPGVAWLYVDGLMAGSIAQEGFRVTTIRWKYPRLFKVHSKGYPHPVFLYVDRIRKRRTMIPDKLFYDLLNPLIADPATPVGQLEDSIRWTIAFSYREGYRKACEQKKKTLEEA</sequence>
<evidence type="ECO:0000313" key="1">
    <source>
        <dbReference type="EMBL" id="KKN76459.1"/>
    </source>
</evidence>
<gene>
    <name evidence="1" type="ORF">LCGC14_0369680</name>
</gene>
<name>A0A0F9TBB1_9ZZZZ</name>
<protein>
    <submittedName>
        <fullName evidence="1">Uncharacterized protein</fullName>
    </submittedName>
</protein>
<accession>A0A0F9TBB1</accession>
<comment type="caution">
    <text evidence="1">The sequence shown here is derived from an EMBL/GenBank/DDBJ whole genome shotgun (WGS) entry which is preliminary data.</text>
</comment>